<dbReference type="Gene3D" id="2.160.20.110">
    <property type="match status" value="2"/>
</dbReference>
<sequence>MKARRVTILILIAGILAALLAGCAETAEEAAVRNAAEVPGFTQLADGDDPLPTSYTLIRQPGNGEPQETVANVVTLTAEHLTAPVPALSGHYFDAWYYNSAFTGSPAREGDRLTADTTIYAKWVQTGTINVSTAEELAAIVNAPSLNYRLVADIDLSDWSTVAEGEENAEETDKGWEPIGGFAEGEEFSGNFDGNGYTVSGLNIRNLVQDEEYNFLPVGLFGKVTGSISRLTVEYSIDLPGDQSRFYIGGIAGWVSRGTVTDCTAIGKITNLGFEYEGNFWDQIAGSYAEPTTNAYIGGVVGFLEGGTVTRCVSQGTATGEYSDIHSISNEADNYLGGLVGVSDYYNETDEDGNVLSSVAARISGSVSGMSVYGRYAGGLVGYNNGTLSTSFATGDVGASLAYPGIAGGLVAYNYSDGSIARSYATGDVSGRTAGGLVGVNIFDFETAVGGTISDAYAAGDVTGGEYAGGFAGRAVSNLPYGGRGDFADSVYDDSVEHNSDIQYFFMIENCLSYGNVKIDVSEIVYTDYNGNPTTDAPDVFYAVYAGGFIGQAYELYIRNAVSFGNVAATSNRPGDVSVDLGGGETTSEFNIAYANNFVGHSTSLVYTDDCYNVYAAAGVTVERNGEPFDTGAHVSEGSFGLNYNSVEERSDTDTVEFYTDLLDFDETLWNFSRVEDNGGRPTLII</sequence>
<feature type="signal peptide" evidence="1">
    <location>
        <begin position="1"/>
        <end position="26"/>
    </location>
</feature>
<gene>
    <name evidence="3" type="ORF">IAB05_00155</name>
</gene>
<accession>A0A9D1SHF4</accession>
<evidence type="ECO:0000313" key="3">
    <source>
        <dbReference type="EMBL" id="HIU59782.1"/>
    </source>
</evidence>
<dbReference type="PROSITE" id="PS51257">
    <property type="entry name" value="PROKAR_LIPOPROTEIN"/>
    <property type="match status" value="1"/>
</dbReference>
<protein>
    <recommendedName>
        <fullName evidence="2">GLUG domain-containing protein</fullName>
    </recommendedName>
</protein>
<feature type="chain" id="PRO_5039084236" description="GLUG domain-containing protein" evidence="1">
    <location>
        <begin position="27"/>
        <end position="686"/>
    </location>
</feature>
<feature type="domain" description="GLUG" evidence="2">
    <location>
        <begin position="246"/>
        <end position="270"/>
    </location>
</feature>
<dbReference type="InterPro" id="IPR011493">
    <property type="entry name" value="GLUG"/>
</dbReference>
<dbReference type="AlphaFoldDB" id="A0A9D1SHF4"/>
<reference evidence="3" key="2">
    <citation type="journal article" date="2021" name="PeerJ">
        <title>Extensive microbial diversity within the chicken gut microbiome revealed by metagenomics and culture.</title>
        <authorList>
            <person name="Gilroy R."/>
            <person name="Ravi A."/>
            <person name="Getino M."/>
            <person name="Pursley I."/>
            <person name="Horton D.L."/>
            <person name="Alikhan N.F."/>
            <person name="Baker D."/>
            <person name="Gharbi K."/>
            <person name="Hall N."/>
            <person name="Watson M."/>
            <person name="Adriaenssens E.M."/>
            <person name="Foster-Nyarko E."/>
            <person name="Jarju S."/>
            <person name="Secka A."/>
            <person name="Antonio M."/>
            <person name="Oren A."/>
            <person name="Chaudhuri R.R."/>
            <person name="La Ragione R."/>
            <person name="Hildebrand F."/>
            <person name="Pallen M.J."/>
        </authorList>
    </citation>
    <scope>NUCLEOTIDE SEQUENCE</scope>
    <source>
        <strain evidence="3">18911</strain>
    </source>
</reference>
<proteinExistence type="predicted"/>
<organism evidence="3 4">
    <name type="scientific">Candidatus Stercoripulliclostridium merdigallinarum</name>
    <dbReference type="NCBI Taxonomy" id="2840951"/>
    <lineage>
        <taxon>Bacteria</taxon>
        <taxon>Bacillati</taxon>
        <taxon>Bacillota</taxon>
        <taxon>Clostridia</taxon>
        <taxon>Eubacteriales</taxon>
        <taxon>Candidatus Stercoripulliclostridium</taxon>
    </lineage>
</organism>
<evidence type="ECO:0000259" key="2">
    <source>
        <dbReference type="Pfam" id="PF07581"/>
    </source>
</evidence>
<comment type="caution">
    <text evidence="3">The sequence shown here is derived from an EMBL/GenBank/DDBJ whole genome shotgun (WGS) entry which is preliminary data.</text>
</comment>
<keyword evidence="1" id="KW-0732">Signal</keyword>
<name>A0A9D1SHF4_9FIRM</name>
<evidence type="ECO:0000313" key="4">
    <source>
        <dbReference type="Proteomes" id="UP000824094"/>
    </source>
</evidence>
<reference evidence="3" key="1">
    <citation type="submission" date="2020-10" db="EMBL/GenBank/DDBJ databases">
        <authorList>
            <person name="Gilroy R."/>
        </authorList>
    </citation>
    <scope>NUCLEOTIDE SEQUENCE</scope>
    <source>
        <strain evidence="3">18911</strain>
    </source>
</reference>
<evidence type="ECO:0000256" key="1">
    <source>
        <dbReference type="SAM" id="SignalP"/>
    </source>
</evidence>
<feature type="domain" description="GLUG" evidence="2">
    <location>
        <begin position="407"/>
        <end position="430"/>
    </location>
</feature>
<dbReference type="Proteomes" id="UP000824094">
    <property type="component" value="Unassembled WGS sequence"/>
</dbReference>
<dbReference type="Pfam" id="PF07581">
    <property type="entry name" value="Glug"/>
    <property type="match status" value="2"/>
</dbReference>
<dbReference type="EMBL" id="DVNF01000006">
    <property type="protein sequence ID" value="HIU59782.1"/>
    <property type="molecule type" value="Genomic_DNA"/>
</dbReference>